<proteinExistence type="predicted"/>
<dbReference type="AlphaFoldDB" id="A0A645BDW8"/>
<sequence>MGMPAQIVQDKKCPFIKRKNFFTARTISLSVPQGGASWQLYQQLAQNGTYPIELVLQNITRTVPASEYLPALAPSFCPGAQQAPQAGTVVLVVRIDDAEFLPGLTAAAATVQTGGMVLCLAGSAMLQQLVQQQLPQAQVLLCTEDGFSILFVQLWQQVQGYEYLFYLSLIKKAIKDGLYRHGMIDTTVTALGNVTHNITMLNEQPGIGILLPLQNAVDERFSGFLPYDEAKPYLQLAPQLDELTFGKPLLWLCSGSFFARTSVMTPLATLPWAEINKLEHADWAQEIFLPLVAQQSGLLCGFALPWQDLMREYWNEKEYVERFVSIFETPNKKEADMVEFRMKEIRNFYLERRYQMTLQQAFAAKLGFKQKLWIILQLLLSPAAFERLQRLLHGGQLPTPPPPLEDGLD</sequence>
<comment type="caution">
    <text evidence="1">The sequence shown here is derived from an EMBL/GenBank/DDBJ whole genome shotgun (WGS) entry which is preliminary data.</text>
</comment>
<name>A0A645BDW8_9ZZZZ</name>
<gene>
    <name evidence="1" type="ORF">SDC9_110407</name>
</gene>
<evidence type="ECO:0000313" key="1">
    <source>
        <dbReference type="EMBL" id="MPM63527.1"/>
    </source>
</evidence>
<dbReference type="EMBL" id="VSSQ01019464">
    <property type="protein sequence ID" value="MPM63527.1"/>
    <property type="molecule type" value="Genomic_DNA"/>
</dbReference>
<accession>A0A645BDW8</accession>
<protein>
    <submittedName>
        <fullName evidence="1">Uncharacterized protein</fullName>
    </submittedName>
</protein>
<reference evidence="1" key="1">
    <citation type="submission" date="2019-08" db="EMBL/GenBank/DDBJ databases">
        <authorList>
            <person name="Kucharzyk K."/>
            <person name="Murdoch R.W."/>
            <person name="Higgins S."/>
            <person name="Loffler F."/>
        </authorList>
    </citation>
    <scope>NUCLEOTIDE SEQUENCE</scope>
</reference>
<dbReference type="Pfam" id="PF05045">
    <property type="entry name" value="RgpF"/>
    <property type="match status" value="1"/>
</dbReference>
<dbReference type="InterPro" id="IPR007739">
    <property type="entry name" value="RgpF"/>
</dbReference>
<organism evidence="1">
    <name type="scientific">bioreactor metagenome</name>
    <dbReference type="NCBI Taxonomy" id="1076179"/>
    <lineage>
        <taxon>unclassified sequences</taxon>
        <taxon>metagenomes</taxon>
        <taxon>ecological metagenomes</taxon>
    </lineage>
</organism>